<feature type="transmembrane region" description="Helical" evidence="15">
    <location>
        <begin position="185"/>
        <end position="208"/>
    </location>
</feature>
<evidence type="ECO:0000256" key="7">
    <source>
        <dbReference type="ARBA" id="ARBA00022989"/>
    </source>
</evidence>
<accession>A0A1S3HDS2</accession>
<dbReference type="Pfam" id="PF00474">
    <property type="entry name" value="SSF"/>
    <property type="match status" value="1"/>
</dbReference>
<comment type="subcellular location">
    <subcellularLocation>
        <location evidence="1">Membrane</location>
        <topology evidence="1">Multi-pass membrane protein</topology>
    </subcellularLocation>
</comment>
<comment type="similarity">
    <text evidence="2 13">Belongs to the sodium:solute symporter (SSF) (TC 2.A.21) family.</text>
</comment>
<dbReference type="OrthoDB" id="546820at2759"/>
<dbReference type="AlphaFoldDB" id="A0A1S3HDS2"/>
<name>A0A1S3HDS2_LINAN</name>
<feature type="transmembrane region" description="Helical" evidence="15">
    <location>
        <begin position="400"/>
        <end position="424"/>
    </location>
</feature>
<feature type="compositionally biased region" description="Basic and acidic residues" evidence="14">
    <location>
        <begin position="570"/>
        <end position="580"/>
    </location>
</feature>
<feature type="transmembrane region" description="Helical" evidence="15">
    <location>
        <begin position="29"/>
        <end position="52"/>
    </location>
</feature>
<evidence type="ECO:0000313" key="17">
    <source>
        <dbReference type="RefSeq" id="XP_013384188.1"/>
    </source>
</evidence>
<gene>
    <name evidence="17" type="primary">LOC106154396</name>
</gene>
<keyword evidence="7 15" id="KW-1133">Transmembrane helix</keyword>
<dbReference type="InterPro" id="IPR052244">
    <property type="entry name" value="Choline_transporter"/>
</dbReference>
<dbReference type="PANTHER" id="PTHR45897">
    <property type="entry name" value="HIGH-AFFINITY CHOLINE TRANSPORTER 1"/>
    <property type="match status" value="1"/>
</dbReference>
<feature type="transmembrane region" description="Helical" evidence="15">
    <location>
        <begin position="464"/>
        <end position="487"/>
    </location>
</feature>
<dbReference type="PROSITE" id="PS50283">
    <property type="entry name" value="NA_SOLUT_SYMP_3"/>
    <property type="match status" value="1"/>
</dbReference>
<dbReference type="GO" id="GO:0005886">
    <property type="term" value="C:plasma membrane"/>
    <property type="evidence" value="ECO:0007669"/>
    <property type="project" value="TreeGrafter"/>
</dbReference>
<reference evidence="17" key="1">
    <citation type="submission" date="2025-08" db="UniProtKB">
        <authorList>
            <consortium name="RefSeq"/>
        </authorList>
    </citation>
    <scope>IDENTIFICATION</scope>
    <source>
        <tissue evidence="17">Gonads</tissue>
    </source>
</reference>
<feature type="transmembrane region" description="Helical" evidence="15">
    <location>
        <begin position="73"/>
        <end position="92"/>
    </location>
</feature>
<dbReference type="GO" id="GO:0005307">
    <property type="term" value="F:choline:sodium symporter activity"/>
    <property type="evidence" value="ECO:0007669"/>
    <property type="project" value="TreeGrafter"/>
</dbReference>
<sequence>MFYEQDQHHNNEEIKTGKLTDIIMVDGVINIWGLVAIIIFYVIIFIIGIVAGRKSKSFGKDANSTDLILAGRNIGPFVGIFTLTATWVGGGYINGTAEYTLSSGLVWCQAPVGYAISLAVGGLVFAGPMRSAGYMTMLDPFQQKYGPVMTALLYIPALLGDLFWSAAILAALGSSLTVVIGLENTISIIVSAVIAVFYTLIGGLYSVAYTDVAQLIMILIGLFLAFPFAMHHPAVSPLEMTSSSWLGSLTENDAGLYLDSGLQLIFGGIPWQVYFQRVLSARTVGQAKWLSIVAGFFCLVCAVPAVMIGAIGASTNWTETAYVDVYNQTTVPSEEYKNILPLVLQYLTPPAVSFIGLGAVSAAVMSSTDSAILSMSSLFSHNVYRPLRKFLCRGKKASELEVVWFMRVAVVVFGAVATVMAIYITSIYALWFLCSDFVYVILFPQLVCVIFLKQANMYGALTGYIIGWILRLGGGEATFNLAAFILYPWYDFENSAQRFPFKTFSMLVSFLSIVIVSLIFHVLFAREILPKRYDFFATCIPKPEEELEDGEEMDGPEKTGLSNLGYNLEEQAKQENNTKL</sequence>
<evidence type="ECO:0000256" key="11">
    <source>
        <dbReference type="ARBA" id="ARBA00023180"/>
    </source>
</evidence>
<evidence type="ECO:0000256" key="6">
    <source>
        <dbReference type="ARBA" id="ARBA00022979"/>
    </source>
</evidence>
<evidence type="ECO:0000313" key="16">
    <source>
        <dbReference type="Proteomes" id="UP000085678"/>
    </source>
</evidence>
<evidence type="ECO:0000256" key="12">
    <source>
        <dbReference type="ARBA" id="ARBA00023201"/>
    </source>
</evidence>
<feature type="region of interest" description="Disordered" evidence="14">
    <location>
        <begin position="546"/>
        <end position="580"/>
    </location>
</feature>
<feature type="transmembrane region" description="Helical" evidence="15">
    <location>
        <begin position="287"/>
        <end position="311"/>
    </location>
</feature>
<keyword evidence="5" id="KW-0769">Symport</keyword>
<evidence type="ECO:0000256" key="13">
    <source>
        <dbReference type="RuleBase" id="RU362091"/>
    </source>
</evidence>
<keyword evidence="11" id="KW-0325">Glycoprotein</keyword>
<evidence type="ECO:0000256" key="5">
    <source>
        <dbReference type="ARBA" id="ARBA00022847"/>
    </source>
</evidence>
<feature type="transmembrane region" description="Helical" evidence="15">
    <location>
        <begin position="254"/>
        <end position="275"/>
    </location>
</feature>
<keyword evidence="10 15" id="KW-0472">Membrane</keyword>
<dbReference type="InterPro" id="IPR001734">
    <property type="entry name" value="Na/solute_symporter"/>
</dbReference>
<dbReference type="GO" id="GO:0008292">
    <property type="term" value="P:acetylcholine biosynthetic process"/>
    <property type="evidence" value="ECO:0007669"/>
    <property type="project" value="TreeGrafter"/>
</dbReference>
<dbReference type="RefSeq" id="XP_013384188.1">
    <property type="nucleotide sequence ID" value="XM_013528734.1"/>
</dbReference>
<protein>
    <submittedName>
        <fullName evidence="17">High-affinity choline transporter 1 isoform X1</fullName>
    </submittedName>
</protein>
<feature type="transmembrane region" description="Helical" evidence="15">
    <location>
        <begin position="104"/>
        <end position="127"/>
    </location>
</feature>
<dbReference type="KEGG" id="lak:106154396"/>
<keyword evidence="8" id="KW-0915">Sodium</keyword>
<feature type="transmembrane region" description="Helical" evidence="15">
    <location>
        <begin position="351"/>
        <end position="379"/>
    </location>
</feature>
<evidence type="ECO:0000256" key="3">
    <source>
        <dbReference type="ARBA" id="ARBA00022448"/>
    </source>
</evidence>
<organism evidence="16 17">
    <name type="scientific">Lingula anatina</name>
    <name type="common">Brachiopod</name>
    <name type="synonym">Lingula unguis</name>
    <dbReference type="NCBI Taxonomy" id="7574"/>
    <lineage>
        <taxon>Eukaryota</taxon>
        <taxon>Metazoa</taxon>
        <taxon>Spiralia</taxon>
        <taxon>Lophotrochozoa</taxon>
        <taxon>Brachiopoda</taxon>
        <taxon>Linguliformea</taxon>
        <taxon>Lingulata</taxon>
        <taxon>Lingulida</taxon>
        <taxon>Linguloidea</taxon>
        <taxon>Lingulidae</taxon>
        <taxon>Lingula</taxon>
    </lineage>
</organism>
<keyword evidence="6" id="KW-0530">Neurotransmitter biosynthesis</keyword>
<evidence type="ECO:0000256" key="2">
    <source>
        <dbReference type="ARBA" id="ARBA00006434"/>
    </source>
</evidence>
<feature type="transmembrane region" description="Helical" evidence="15">
    <location>
        <begin position="430"/>
        <end position="452"/>
    </location>
</feature>
<keyword evidence="3" id="KW-0813">Transport</keyword>
<evidence type="ECO:0000256" key="4">
    <source>
        <dbReference type="ARBA" id="ARBA00022692"/>
    </source>
</evidence>
<dbReference type="Proteomes" id="UP000085678">
    <property type="component" value="Unplaced"/>
</dbReference>
<keyword evidence="16" id="KW-1185">Reference proteome</keyword>
<proteinExistence type="inferred from homology"/>
<dbReference type="PANTHER" id="PTHR45897:SF4">
    <property type="entry name" value="HIGH-AFFINITY CHOLINE TRANSPORTER 1"/>
    <property type="match status" value="1"/>
</dbReference>
<dbReference type="InParanoid" id="A0A1S3HDS2"/>
<dbReference type="Gene3D" id="1.20.1730.10">
    <property type="entry name" value="Sodium/glucose cotransporter"/>
    <property type="match status" value="1"/>
</dbReference>
<keyword evidence="4 15" id="KW-0812">Transmembrane</keyword>
<evidence type="ECO:0000256" key="14">
    <source>
        <dbReference type="SAM" id="MobiDB-lite"/>
    </source>
</evidence>
<evidence type="ECO:0000256" key="15">
    <source>
        <dbReference type="SAM" id="Phobius"/>
    </source>
</evidence>
<evidence type="ECO:0000256" key="1">
    <source>
        <dbReference type="ARBA" id="ARBA00004141"/>
    </source>
</evidence>
<feature type="transmembrane region" description="Helical" evidence="15">
    <location>
        <begin position="507"/>
        <end position="525"/>
    </location>
</feature>
<evidence type="ECO:0000256" key="9">
    <source>
        <dbReference type="ARBA" id="ARBA00023065"/>
    </source>
</evidence>
<dbReference type="CDD" id="cd11474">
    <property type="entry name" value="SLC5sbd_CHT"/>
    <property type="match status" value="1"/>
</dbReference>
<feature type="transmembrane region" description="Helical" evidence="15">
    <location>
        <begin position="148"/>
        <end position="173"/>
    </location>
</feature>
<dbReference type="GeneID" id="106154396"/>
<keyword evidence="9" id="KW-0406">Ion transport</keyword>
<evidence type="ECO:0000256" key="10">
    <source>
        <dbReference type="ARBA" id="ARBA00023136"/>
    </source>
</evidence>
<keyword evidence="12" id="KW-0739">Sodium transport</keyword>
<dbReference type="FunFam" id="1.20.1730.10:FF:000008">
    <property type="entry name" value="High affinity choline transporter 1"/>
    <property type="match status" value="1"/>
</dbReference>
<feature type="transmembrane region" description="Helical" evidence="15">
    <location>
        <begin position="215"/>
        <end position="234"/>
    </location>
</feature>
<evidence type="ECO:0000256" key="8">
    <source>
        <dbReference type="ARBA" id="ARBA00023053"/>
    </source>
</evidence>
<dbReference type="InterPro" id="IPR038377">
    <property type="entry name" value="Na/Glc_symporter_sf"/>
</dbReference>